<evidence type="ECO:0000256" key="1">
    <source>
        <dbReference type="SAM" id="SignalP"/>
    </source>
</evidence>
<keyword evidence="1" id="KW-0732">Signal</keyword>
<dbReference type="Proteomes" id="UP000239522">
    <property type="component" value="Unassembled WGS sequence"/>
</dbReference>
<evidence type="ECO:0000313" key="2">
    <source>
        <dbReference type="EMBL" id="PQB08547.1"/>
    </source>
</evidence>
<evidence type="ECO:0008006" key="4">
    <source>
        <dbReference type="Google" id="ProtNLM"/>
    </source>
</evidence>
<accession>A0A2S7L111</accession>
<organism evidence="2 3">
    <name type="scientific">Polaribacter filamentus</name>
    <dbReference type="NCBI Taxonomy" id="53483"/>
    <lineage>
        <taxon>Bacteria</taxon>
        <taxon>Pseudomonadati</taxon>
        <taxon>Bacteroidota</taxon>
        <taxon>Flavobacteriia</taxon>
        <taxon>Flavobacteriales</taxon>
        <taxon>Flavobacteriaceae</taxon>
    </lineage>
</organism>
<proteinExistence type="predicted"/>
<name>A0A2S7L111_9FLAO</name>
<feature type="signal peptide" evidence="1">
    <location>
        <begin position="1"/>
        <end position="22"/>
    </location>
</feature>
<evidence type="ECO:0000313" key="3">
    <source>
        <dbReference type="Proteomes" id="UP000239522"/>
    </source>
</evidence>
<dbReference type="OrthoDB" id="1364277at2"/>
<keyword evidence="3" id="KW-1185">Reference proteome</keyword>
<protein>
    <recommendedName>
        <fullName evidence="4">Lipoprotein</fullName>
    </recommendedName>
</protein>
<gene>
    <name evidence="2" type="ORF">BST83_16515</name>
</gene>
<sequence length="72" mass="8069">MKTIKIFAILITIQLLTQCASAKFEENPPFAITSAIYNNWSGGQPGNSGINVTINYTSLYPVKFDSIYFFKK</sequence>
<dbReference type="AlphaFoldDB" id="A0A2S7L111"/>
<reference evidence="2 3" key="1">
    <citation type="submission" date="2016-11" db="EMBL/GenBank/DDBJ databases">
        <title>Trade-off between light-utilization and light-protection in marine flavobacteria.</title>
        <authorList>
            <person name="Kumagai Y."/>
        </authorList>
    </citation>
    <scope>NUCLEOTIDE SEQUENCE [LARGE SCALE GENOMIC DNA]</scope>
    <source>
        <strain evidence="2 3">ATCC 700397</strain>
    </source>
</reference>
<comment type="caution">
    <text evidence="2">The sequence shown here is derived from an EMBL/GenBank/DDBJ whole genome shotgun (WGS) entry which is preliminary data.</text>
</comment>
<dbReference type="EMBL" id="MQUA01000013">
    <property type="protein sequence ID" value="PQB08547.1"/>
    <property type="molecule type" value="Genomic_DNA"/>
</dbReference>
<feature type="chain" id="PRO_5015554157" description="Lipoprotein" evidence="1">
    <location>
        <begin position="23"/>
        <end position="72"/>
    </location>
</feature>
<dbReference type="RefSeq" id="WP_104810736.1">
    <property type="nucleotide sequence ID" value="NZ_MQUA01000013.1"/>
</dbReference>